<proteinExistence type="predicted"/>
<name>A0ABR7Z774_9PSED</name>
<reference evidence="2 3" key="1">
    <citation type="journal article" date="2020" name="Insects">
        <title>Bacteria Belonging to Pseudomonas typographi sp. nov. from the Bark Beetle Ips typographus Have Genomic Potential to Aid in the Host Ecology.</title>
        <authorList>
            <person name="Peral-Aranega E."/>
            <person name="Saati-Santamaria Z."/>
            <person name="Kolarik M."/>
            <person name="Rivas R."/>
            <person name="Garcia-Fraile P."/>
        </authorList>
    </citation>
    <scope>NUCLEOTIDE SEQUENCE [LARGE SCALE GENOMIC DNA]</scope>
    <source>
        <strain evidence="2 3">CA3A</strain>
    </source>
</reference>
<comment type="caution">
    <text evidence="2">The sequence shown here is derived from an EMBL/GenBank/DDBJ whole genome shotgun (WGS) entry which is preliminary data.</text>
</comment>
<dbReference type="Proteomes" id="UP000805841">
    <property type="component" value="Unassembled WGS sequence"/>
</dbReference>
<evidence type="ECO:0000313" key="3">
    <source>
        <dbReference type="Proteomes" id="UP000805841"/>
    </source>
</evidence>
<protein>
    <submittedName>
        <fullName evidence="2">Uncharacterized protein</fullName>
    </submittedName>
</protein>
<gene>
    <name evidence="2" type="ORF">HAQ05_21735</name>
</gene>
<dbReference type="RefSeq" id="WP_190424451.1">
    <property type="nucleotide sequence ID" value="NZ_JAAOCA010000033.1"/>
</dbReference>
<dbReference type="EMBL" id="JAAOCA010000033">
    <property type="protein sequence ID" value="MBD1601302.1"/>
    <property type="molecule type" value="Genomic_DNA"/>
</dbReference>
<feature type="region of interest" description="Disordered" evidence="1">
    <location>
        <begin position="1"/>
        <end position="51"/>
    </location>
</feature>
<accession>A0ABR7Z774</accession>
<feature type="compositionally biased region" description="Basic and acidic residues" evidence="1">
    <location>
        <begin position="1"/>
        <end position="17"/>
    </location>
</feature>
<evidence type="ECO:0000313" key="2">
    <source>
        <dbReference type="EMBL" id="MBD1601302.1"/>
    </source>
</evidence>
<sequence>MQRLDLADDKQERERTDQANTTGGDQRDNERPGIEGKHQTGKAGTADIGDIGLSDAELDTVYAKMREIGAEIEFCT</sequence>
<keyword evidence="3" id="KW-1185">Reference proteome</keyword>
<organism evidence="2 3">
    <name type="scientific">Pseudomonas typographi</name>
    <dbReference type="NCBI Taxonomy" id="2715964"/>
    <lineage>
        <taxon>Bacteria</taxon>
        <taxon>Pseudomonadati</taxon>
        <taxon>Pseudomonadota</taxon>
        <taxon>Gammaproteobacteria</taxon>
        <taxon>Pseudomonadales</taxon>
        <taxon>Pseudomonadaceae</taxon>
        <taxon>Pseudomonas</taxon>
    </lineage>
</organism>
<feature type="compositionally biased region" description="Basic and acidic residues" evidence="1">
    <location>
        <begin position="25"/>
        <end position="38"/>
    </location>
</feature>
<evidence type="ECO:0000256" key="1">
    <source>
        <dbReference type="SAM" id="MobiDB-lite"/>
    </source>
</evidence>